<protein>
    <submittedName>
        <fullName evidence="1">Head closure knob</fullName>
    </submittedName>
</protein>
<dbReference type="EMBL" id="BK014776">
    <property type="protein sequence ID" value="DAD75166.1"/>
    <property type="molecule type" value="Genomic_DNA"/>
</dbReference>
<organism evidence="1">
    <name type="scientific">Siphoviridae sp. ctvGX2</name>
    <dbReference type="NCBI Taxonomy" id="2826512"/>
    <lineage>
        <taxon>Viruses</taxon>
        <taxon>Duplodnaviria</taxon>
        <taxon>Heunggongvirae</taxon>
        <taxon>Uroviricota</taxon>
        <taxon>Caudoviricetes</taxon>
    </lineage>
</organism>
<reference evidence="1" key="1">
    <citation type="journal article" date="2021" name="Proc. Natl. Acad. Sci. U.S.A.">
        <title>A Catalog of Tens of Thousands of Viruses from Human Metagenomes Reveals Hidden Associations with Chronic Diseases.</title>
        <authorList>
            <person name="Tisza M.J."/>
            <person name="Buck C.B."/>
        </authorList>
    </citation>
    <scope>NUCLEOTIDE SEQUENCE</scope>
    <source>
        <strain evidence="1">CtvGX2</strain>
    </source>
</reference>
<sequence>MMYGSRLVRQRPRMVASHLNPERLVPEWDDPDELDVVGFLDAAAASEDPDVSREEAVSSATLYVDDPAVDIRRGDRITDGVRSWRVQGFPAAPMNPFDGWQPYLVVNLREVKG</sequence>
<accession>A0A8S5LYY2</accession>
<evidence type="ECO:0000313" key="1">
    <source>
        <dbReference type="EMBL" id="DAD75166.1"/>
    </source>
</evidence>
<name>A0A8S5LYY2_9CAUD</name>
<proteinExistence type="predicted"/>